<keyword evidence="2" id="KW-1185">Reference proteome</keyword>
<dbReference type="EMBL" id="SHNP01000002">
    <property type="protein sequence ID" value="MCX2973108.1"/>
    <property type="molecule type" value="Genomic_DNA"/>
</dbReference>
<evidence type="ECO:0008006" key="3">
    <source>
        <dbReference type="Google" id="ProtNLM"/>
    </source>
</evidence>
<dbReference type="Gene3D" id="2.60.120.10">
    <property type="entry name" value="Jelly Rolls"/>
    <property type="match status" value="1"/>
</dbReference>
<evidence type="ECO:0000313" key="2">
    <source>
        <dbReference type="Proteomes" id="UP001143307"/>
    </source>
</evidence>
<reference evidence="1" key="1">
    <citation type="submission" date="2019-02" db="EMBL/GenBank/DDBJ databases">
        <authorList>
            <person name="Li S.-H."/>
        </authorList>
    </citation>
    <scope>NUCLEOTIDE SEQUENCE</scope>
    <source>
        <strain evidence="1">IMCC8485</strain>
    </source>
</reference>
<dbReference type="InterPro" id="IPR014710">
    <property type="entry name" value="RmlC-like_jellyroll"/>
</dbReference>
<sequence length="153" mass="17082">MNLIENSKLKWKHFVGGEDFDYPIDYWAALLRASDDGHVDLLYRWEPNSYCHFHRHTARTTSTVLAGELHVVDIDLDSGEETSHRVRNAGDYVCKEPYDVHMEYGGPKGALVLFNIFSPDGLLAESLARDGTVIGKSKLEDILRGSSSRSGAA</sequence>
<accession>A0ABT3SSZ0</accession>
<dbReference type="InterPro" id="IPR011051">
    <property type="entry name" value="RmlC_Cupin_sf"/>
</dbReference>
<name>A0ABT3SSZ0_9GAMM</name>
<protein>
    <recommendedName>
        <fullName evidence="3">ChrR-like cupin domain-containing protein</fullName>
    </recommendedName>
</protein>
<proteinExistence type="predicted"/>
<dbReference type="SUPFAM" id="SSF51182">
    <property type="entry name" value="RmlC-like cupins"/>
    <property type="match status" value="1"/>
</dbReference>
<gene>
    <name evidence="1" type="ORF">EYC87_05840</name>
</gene>
<evidence type="ECO:0000313" key="1">
    <source>
        <dbReference type="EMBL" id="MCX2973108.1"/>
    </source>
</evidence>
<dbReference type="RefSeq" id="WP_279252065.1">
    <property type="nucleotide sequence ID" value="NZ_SHNP01000002.1"/>
</dbReference>
<dbReference type="Proteomes" id="UP001143307">
    <property type="component" value="Unassembled WGS sequence"/>
</dbReference>
<comment type="caution">
    <text evidence="1">The sequence shown here is derived from an EMBL/GenBank/DDBJ whole genome shotgun (WGS) entry which is preliminary data.</text>
</comment>
<organism evidence="1 2">
    <name type="scientific">Candidatus Seongchinamella marina</name>
    <dbReference type="NCBI Taxonomy" id="2518990"/>
    <lineage>
        <taxon>Bacteria</taxon>
        <taxon>Pseudomonadati</taxon>
        <taxon>Pseudomonadota</taxon>
        <taxon>Gammaproteobacteria</taxon>
        <taxon>Cellvibrionales</taxon>
        <taxon>Halieaceae</taxon>
        <taxon>Seongchinamella</taxon>
    </lineage>
</organism>